<reference evidence="1" key="1">
    <citation type="journal article" date="2014" name="Int. J. Syst. Evol. Microbiol.">
        <title>Complete genome sequence of Corynebacterium casei LMG S-19264T (=DSM 44701T), isolated from a smear-ripened cheese.</title>
        <authorList>
            <consortium name="US DOE Joint Genome Institute (JGI-PGF)"/>
            <person name="Walter F."/>
            <person name="Albersmeier A."/>
            <person name="Kalinowski J."/>
            <person name="Ruckert C."/>
        </authorList>
    </citation>
    <scope>NUCLEOTIDE SEQUENCE</scope>
    <source>
        <strain evidence="1">CGMCC 4.7306</strain>
    </source>
</reference>
<name>A0A917S5I5_9ACTN</name>
<reference evidence="1" key="2">
    <citation type="submission" date="2020-09" db="EMBL/GenBank/DDBJ databases">
        <authorList>
            <person name="Sun Q."/>
            <person name="Zhou Y."/>
        </authorList>
    </citation>
    <scope>NUCLEOTIDE SEQUENCE</scope>
    <source>
        <strain evidence="1">CGMCC 4.7306</strain>
    </source>
</reference>
<comment type="caution">
    <text evidence="1">The sequence shown here is derived from an EMBL/GenBank/DDBJ whole genome shotgun (WGS) entry which is preliminary data.</text>
</comment>
<protein>
    <recommendedName>
        <fullName evidence="3">Winged helix DNA-binding domain-containing protein</fullName>
    </recommendedName>
</protein>
<organism evidence="1 2">
    <name type="scientific">Microlunatus endophyticus</name>
    <dbReference type="NCBI Taxonomy" id="1716077"/>
    <lineage>
        <taxon>Bacteria</taxon>
        <taxon>Bacillati</taxon>
        <taxon>Actinomycetota</taxon>
        <taxon>Actinomycetes</taxon>
        <taxon>Propionibacteriales</taxon>
        <taxon>Propionibacteriaceae</taxon>
        <taxon>Microlunatus</taxon>
    </lineage>
</organism>
<dbReference type="AlphaFoldDB" id="A0A917S5I5"/>
<dbReference type="RefSeq" id="WP_188894540.1">
    <property type="nucleotide sequence ID" value="NZ_BMMZ01000003.1"/>
</dbReference>
<accession>A0A917S5I5</accession>
<dbReference type="Proteomes" id="UP000613840">
    <property type="component" value="Unassembled WGS sequence"/>
</dbReference>
<evidence type="ECO:0008006" key="3">
    <source>
        <dbReference type="Google" id="ProtNLM"/>
    </source>
</evidence>
<keyword evidence="2" id="KW-1185">Reference proteome</keyword>
<evidence type="ECO:0000313" key="2">
    <source>
        <dbReference type="Proteomes" id="UP000613840"/>
    </source>
</evidence>
<proteinExistence type="predicted"/>
<gene>
    <name evidence="1" type="ORF">GCM10011575_14590</name>
</gene>
<evidence type="ECO:0000313" key="1">
    <source>
        <dbReference type="EMBL" id="GGL57299.1"/>
    </source>
</evidence>
<sequence>MPDREQGPWSHADAWILAATSSGRRGSTLSGLIGSADAINHDIPTRDQLASSLGALLQAGLIEHHDGRFRTTRPGKLIRKHWRGGLFNWSATLLPQLQQLPRAGVEWPLTEDEFRAAYEAYRRW</sequence>
<dbReference type="EMBL" id="BMMZ01000003">
    <property type="protein sequence ID" value="GGL57299.1"/>
    <property type="molecule type" value="Genomic_DNA"/>
</dbReference>